<name>A0A2C5Z729_9HYPO</name>
<keyword evidence="11" id="KW-1185">Reference proteome</keyword>
<dbReference type="Proteomes" id="UP000226431">
    <property type="component" value="Unassembled WGS sequence"/>
</dbReference>
<dbReference type="GO" id="GO:0000245">
    <property type="term" value="P:spliceosomal complex assembly"/>
    <property type="evidence" value="ECO:0007669"/>
    <property type="project" value="TreeGrafter"/>
</dbReference>
<gene>
    <name evidence="10" type="ORF">CDD80_1195</name>
</gene>
<dbReference type="AlphaFoldDB" id="A0A2C5Z729"/>
<dbReference type="SUPFAM" id="SSF56112">
    <property type="entry name" value="Protein kinase-like (PK-like)"/>
    <property type="match status" value="1"/>
</dbReference>
<dbReference type="EC" id="2.7.11.1" evidence="1"/>
<sequence length="301" mass="34381">MHIPLEEEQVPGYDSSRYYPANPGERYVALKICNTGQDSEYELDMNKHLISANPQHRGHGALSTAIECFTVDSPRGQNHVVLVFEPLRDTLRRIRHRLSLRNYVTLAPLGLFKTYLEIVAEGLDYMHTQCHVVHTDLKLENIMMTFEDMSTIDALIEEQKTMPMARKYVKDRTVYRSHNNFGPVDSNLLHIIPQITDFDLARRVDKGVPLIEPIQANECQAPEVLFGTGWSYSADMWNFGAMIWEFLGGESLFIQKKCFSQAQHLANIIALHGPPPPELIQREREMRHLRFPPSNSPGAGL</sequence>
<dbReference type="GO" id="GO:0005737">
    <property type="term" value="C:cytoplasm"/>
    <property type="evidence" value="ECO:0007669"/>
    <property type="project" value="TreeGrafter"/>
</dbReference>
<evidence type="ECO:0000313" key="10">
    <source>
        <dbReference type="EMBL" id="PHH76817.1"/>
    </source>
</evidence>
<feature type="domain" description="Protein kinase" evidence="9">
    <location>
        <begin position="1"/>
        <end position="301"/>
    </location>
</feature>
<organism evidence="10 11">
    <name type="scientific">Ophiocordyceps camponoti-rufipedis</name>
    <dbReference type="NCBI Taxonomy" id="2004952"/>
    <lineage>
        <taxon>Eukaryota</taxon>
        <taxon>Fungi</taxon>
        <taxon>Dikarya</taxon>
        <taxon>Ascomycota</taxon>
        <taxon>Pezizomycotina</taxon>
        <taxon>Sordariomycetes</taxon>
        <taxon>Hypocreomycetidae</taxon>
        <taxon>Hypocreales</taxon>
        <taxon>Ophiocordycipitaceae</taxon>
        <taxon>Ophiocordyceps</taxon>
    </lineage>
</organism>
<evidence type="ECO:0000256" key="8">
    <source>
        <dbReference type="ARBA" id="ARBA00048679"/>
    </source>
</evidence>
<evidence type="ECO:0000313" key="11">
    <source>
        <dbReference type="Proteomes" id="UP000226431"/>
    </source>
</evidence>
<keyword evidence="6" id="KW-0067">ATP-binding</keyword>
<evidence type="ECO:0000259" key="9">
    <source>
        <dbReference type="PROSITE" id="PS50011"/>
    </source>
</evidence>
<evidence type="ECO:0000256" key="2">
    <source>
        <dbReference type="ARBA" id="ARBA00022527"/>
    </source>
</evidence>
<evidence type="ECO:0000256" key="7">
    <source>
        <dbReference type="ARBA" id="ARBA00047899"/>
    </source>
</evidence>
<evidence type="ECO:0000256" key="3">
    <source>
        <dbReference type="ARBA" id="ARBA00022679"/>
    </source>
</evidence>
<keyword evidence="4" id="KW-0547">Nucleotide-binding</keyword>
<dbReference type="EMBL" id="NJES01000146">
    <property type="protein sequence ID" value="PHH76817.1"/>
    <property type="molecule type" value="Genomic_DNA"/>
</dbReference>
<dbReference type="GO" id="GO:0050684">
    <property type="term" value="P:regulation of mRNA processing"/>
    <property type="evidence" value="ECO:0007669"/>
    <property type="project" value="TreeGrafter"/>
</dbReference>
<keyword evidence="3" id="KW-0808">Transferase</keyword>
<evidence type="ECO:0000256" key="5">
    <source>
        <dbReference type="ARBA" id="ARBA00022777"/>
    </source>
</evidence>
<keyword evidence="5" id="KW-0418">Kinase</keyword>
<comment type="caution">
    <text evidence="10">The sequence shown here is derived from an EMBL/GenBank/DDBJ whole genome shotgun (WGS) entry which is preliminary data.</text>
</comment>
<dbReference type="Pfam" id="PF00069">
    <property type="entry name" value="Pkinase"/>
    <property type="match status" value="1"/>
</dbReference>
<dbReference type="InterPro" id="IPR011009">
    <property type="entry name" value="Kinase-like_dom_sf"/>
</dbReference>
<dbReference type="SMART" id="SM00220">
    <property type="entry name" value="S_TKc"/>
    <property type="match status" value="1"/>
</dbReference>
<dbReference type="InterPro" id="IPR008271">
    <property type="entry name" value="Ser/Thr_kinase_AS"/>
</dbReference>
<accession>A0A2C5Z729</accession>
<dbReference type="InterPro" id="IPR051334">
    <property type="entry name" value="SRPK"/>
</dbReference>
<dbReference type="Gene3D" id="3.30.200.20">
    <property type="entry name" value="Phosphorylase Kinase, domain 1"/>
    <property type="match status" value="1"/>
</dbReference>
<dbReference type="GO" id="GO:0004674">
    <property type="term" value="F:protein serine/threonine kinase activity"/>
    <property type="evidence" value="ECO:0007669"/>
    <property type="project" value="UniProtKB-KW"/>
</dbReference>
<dbReference type="InterPro" id="IPR000719">
    <property type="entry name" value="Prot_kinase_dom"/>
</dbReference>
<evidence type="ECO:0000256" key="4">
    <source>
        <dbReference type="ARBA" id="ARBA00022741"/>
    </source>
</evidence>
<evidence type="ECO:0000256" key="6">
    <source>
        <dbReference type="ARBA" id="ARBA00022840"/>
    </source>
</evidence>
<dbReference type="OrthoDB" id="5979581at2759"/>
<comment type="catalytic activity">
    <reaction evidence="7">
        <text>L-threonyl-[protein] + ATP = O-phospho-L-threonyl-[protein] + ADP + H(+)</text>
        <dbReference type="Rhea" id="RHEA:46608"/>
        <dbReference type="Rhea" id="RHEA-COMP:11060"/>
        <dbReference type="Rhea" id="RHEA-COMP:11605"/>
        <dbReference type="ChEBI" id="CHEBI:15378"/>
        <dbReference type="ChEBI" id="CHEBI:30013"/>
        <dbReference type="ChEBI" id="CHEBI:30616"/>
        <dbReference type="ChEBI" id="CHEBI:61977"/>
        <dbReference type="ChEBI" id="CHEBI:456216"/>
        <dbReference type="EC" id="2.7.11.1"/>
    </reaction>
</comment>
<comment type="catalytic activity">
    <reaction evidence="8">
        <text>L-seryl-[protein] + ATP = O-phospho-L-seryl-[protein] + ADP + H(+)</text>
        <dbReference type="Rhea" id="RHEA:17989"/>
        <dbReference type="Rhea" id="RHEA-COMP:9863"/>
        <dbReference type="Rhea" id="RHEA-COMP:11604"/>
        <dbReference type="ChEBI" id="CHEBI:15378"/>
        <dbReference type="ChEBI" id="CHEBI:29999"/>
        <dbReference type="ChEBI" id="CHEBI:30616"/>
        <dbReference type="ChEBI" id="CHEBI:83421"/>
        <dbReference type="ChEBI" id="CHEBI:456216"/>
        <dbReference type="EC" id="2.7.11.1"/>
    </reaction>
</comment>
<dbReference type="PROSITE" id="PS00108">
    <property type="entry name" value="PROTEIN_KINASE_ST"/>
    <property type="match status" value="1"/>
</dbReference>
<dbReference type="PANTHER" id="PTHR47634">
    <property type="entry name" value="PROTEIN KINASE DOMAIN-CONTAINING PROTEIN-RELATED"/>
    <property type="match status" value="1"/>
</dbReference>
<evidence type="ECO:0000256" key="1">
    <source>
        <dbReference type="ARBA" id="ARBA00012513"/>
    </source>
</evidence>
<proteinExistence type="predicted"/>
<reference evidence="10 11" key="1">
    <citation type="submission" date="2017-06" db="EMBL/GenBank/DDBJ databases">
        <title>Ant-infecting Ophiocordyceps genomes reveal a high diversity of potential behavioral manipulation genes and a possible major role for enterotoxins.</title>
        <authorList>
            <person name="De Bekker C."/>
            <person name="Evans H.C."/>
            <person name="Brachmann A."/>
            <person name="Hughes D.P."/>
        </authorList>
    </citation>
    <scope>NUCLEOTIDE SEQUENCE [LARGE SCALE GENOMIC DNA]</scope>
    <source>
        <strain evidence="10 11">Map16</strain>
    </source>
</reference>
<dbReference type="PANTHER" id="PTHR47634:SF9">
    <property type="entry name" value="PROTEIN KINASE DOMAIN-CONTAINING PROTEIN-RELATED"/>
    <property type="match status" value="1"/>
</dbReference>
<protein>
    <recommendedName>
        <fullName evidence="1">non-specific serine/threonine protein kinase</fullName>
        <ecNumber evidence="1">2.7.11.1</ecNumber>
    </recommendedName>
</protein>
<dbReference type="Gene3D" id="1.10.510.10">
    <property type="entry name" value="Transferase(Phosphotransferase) domain 1"/>
    <property type="match status" value="1"/>
</dbReference>
<dbReference type="GO" id="GO:0005634">
    <property type="term" value="C:nucleus"/>
    <property type="evidence" value="ECO:0007669"/>
    <property type="project" value="TreeGrafter"/>
</dbReference>
<dbReference type="GO" id="GO:0005524">
    <property type="term" value="F:ATP binding"/>
    <property type="evidence" value="ECO:0007669"/>
    <property type="project" value="UniProtKB-KW"/>
</dbReference>
<dbReference type="PROSITE" id="PS50011">
    <property type="entry name" value="PROTEIN_KINASE_DOM"/>
    <property type="match status" value="1"/>
</dbReference>
<keyword evidence="2" id="KW-0723">Serine/threonine-protein kinase</keyword>